<comment type="caution">
    <text evidence="1">The sequence shown here is derived from an EMBL/GenBank/DDBJ whole genome shotgun (WGS) entry which is preliminary data.</text>
</comment>
<organism evidence="1">
    <name type="scientific">mine drainage metagenome</name>
    <dbReference type="NCBI Taxonomy" id="410659"/>
    <lineage>
        <taxon>unclassified sequences</taxon>
        <taxon>metagenomes</taxon>
        <taxon>ecological metagenomes</taxon>
    </lineage>
</organism>
<sequence length="229" mass="25760">MHGPAPVADAVHRRSYIEAVAVLDREGAEVIGIAQRQRRGRVLARRVCDLAVGVEDVQRAGVGQAVQLRDQQQMHRQARQRELVGERRLQPRGDAAQRRVAALEGLRGLLRRQPGQRRRLRHVALHRALAQAPQQQQHRYGDGAYGQHREDADRARGANLDRHRFRAWMSGGSDRVMAASRVDARRSDDASGLRYINAYLRQNVSRRLSATPSNFVDEHQKASGALGIF</sequence>
<dbReference type="EMBL" id="MLJW01004904">
    <property type="protein sequence ID" value="OIQ69126.1"/>
    <property type="molecule type" value="Genomic_DNA"/>
</dbReference>
<proteinExistence type="predicted"/>
<gene>
    <name evidence="1" type="ORF">GALL_492760</name>
</gene>
<evidence type="ECO:0000313" key="1">
    <source>
        <dbReference type="EMBL" id="OIQ69126.1"/>
    </source>
</evidence>
<dbReference type="AlphaFoldDB" id="A0A1J5PCR4"/>
<reference evidence="1" key="1">
    <citation type="submission" date="2016-10" db="EMBL/GenBank/DDBJ databases">
        <title>Sequence of Gallionella enrichment culture.</title>
        <authorList>
            <person name="Poehlein A."/>
            <person name="Muehling M."/>
            <person name="Daniel R."/>
        </authorList>
    </citation>
    <scope>NUCLEOTIDE SEQUENCE</scope>
</reference>
<protein>
    <submittedName>
        <fullName evidence="1">Uncharacterized protein</fullName>
    </submittedName>
</protein>
<accession>A0A1J5PCR4</accession>
<name>A0A1J5PCR4_9ZZZZ</name>